<comment type="caution">
    <text evidence="2">The sequence shown here is derived from an EMBL/GenBank/DDBJ whole genome shotgun (WGS) entry which is preliminary data.</text>
</comment>
<dbReference type="EMBL" id="JAGTXO010000026">
    <property type="protein sequence ID" value="KAG8461359.1"/>
    <property type="molecule type" value="Genomic_DNA"/>
</dbReference>
<feature type="region of interest" description="Disordered" evidence="1">
    <location>
        <begin position="1"/>
        <end position="37"/>
    </location>
</feature>
<accession>A0A8J5XIN6</accession>
<feature type="region of interest" description="Disordered" evidence="1">
    <location>
        <begin position="508"/>
        <end position="580"/>
    </location>
</feature>
<feature type="compositionally biased region" description="Low complexity" evidence="1">
    <location>
        <begin position="419"/>
        <end position="436"/>
    </location>
</feature>
<protein>
    <submittedName>
        <fullName evidence="2">Uncharacterized protein</fullName>
    </submittedName>
</protein>
<feature type="region of interest" description="Disordered" evidence="1">
    <location>
        <begin position="403"/>
        <end position="467"/>
    </location>
</feature>
<dbReference type="AlphaFoldDB" id="A0A8J5XIN6"/>
<sequence length="580" mass="57673">MAGGVPDAGGTHTPPAEPTALRGALPASAARPAPRGAGARLAELERELAAAKAAAAAASASSARREAELVGLSFALRDALLALQQPAATRGSTSSAARFGLVEVLGRVPPRAALAIWPELDWGGDDADSDCASDDGGARARASLPADLDERNGALLVRHRGRMHLMKEAAMLHSPSAAEHARAAARHGASRDAARYSVPAGASAPWAGAPAAWPIVGADILEPMAGGALDGARRDAAARACPVLDAQPLAEARKAIGALRMTPRAAISAIDTCAAAAGACTRAGGGSAPLATAAMAHTRADFSSGGWEMSGVCGSSTSNGASAPHGVGATSRGHAGTRGAAASPRPTPPAAAHFLAPARRLGTRSVAEERAGPDAWRAPHSPRALETALILRQAELLASKHMPAYATRDGQRDEREARGVAAAAAAARRARAAGARAPPPATPRALAASAPRAVEMSPPQQRLSAAREPIVAEPPGLADDTAGGVHVRAHTPPDASALSLRVPSAGLVEREGSSADGASSPCAHDAVPAVRSAPPDGALSPSAAGVEAATLARTAPGEALRPRAGGAPRPPSAELGGNAG</sequence>
<dbReference type="Proteomes" id="UP000751190">
    <property type="component" value="Unassembled WGS sequence"/>
</dbReference>
<evidence type="ECO:0000313" key="2">
    <source>
        <dbReference type="EMBL" id="KAG8461359.1"/>
    </source>
</evidence>
<reference evidence="2" key="1">
    <citation type="submission" date="2021-05" db="EMBL/GenBank/DDBJ databases">
        <title>The genome of the haptophyte Pavlova lutheri (Diacronema luteri, Pavlovales) - a model for lipid biosynthesis in eukaryotic algae.</title>
        <authorList>
            <person name="Hulatt C.J."/>
            <person name="Posewitz M.C."/>
        </authorList>
    </citation>
    <scope>NUCLEOTIDE SEQUENCE</scope>
    <source>
        <strain evidence="2">NIVA-4/92</strain>
    </source>
</reference>
<gene>
    <name evidence="2" type="ORF">KFE25_010546</name>
</gene>
<feature type="region of interest" description="Disordered" evidence="1">
    <location>
        <begin position="315"/>
        <end position="348"/>
    </location>
</feature>
<feature type="compositionally biased region" description="Basic and acidic residues" evidence="1">
    <location>
        <begin position="409"/>
        <end position="418"/>
    </location>
</feature>
<feature type="compositionally biased region" description="Low complexity" evidence="1">
    <location>
        <begin position="20"/>
        <end position="37"/>
    </location>
</feature>
<feature type="compositionally biased region" description="Low complexity" evidence="1">
    <location>
        <begin position="443"/>
        <end position="453"/>
    </location>
</feature>
<feature type="compositionally biased region" description="Low complexity" evidence="1">
    <location>
        <begin position="555"/>
        <end position="567"/>
    </location>
</feature>
<organism evidence="2 3">
    <name type="scientific">Diacronema lutheri</name>
    <name type="common">Unicellular marine alga</name>
    <name type="synonym">Monochrysis lutheri</name>
    <dbReference type="NCBI Taxonomy" id="2081491"/>
    <lineage>
        <taxon>Eukaryota</taxon>
        <taxon>Haptista</taxon>
        <taxon>Haptophyta</taxon>
        <taxon>Pavlovophyceae</taxon>
        <taxon>Pavlovales</taxon>
        <taxon>Pavlovaceae</taxon>
        <taxon>Diacronema</taxon>
    </lineage>
</organism>
<evidence type="ECO:0000313" key="3">
    <source>
        <dbReference type="Proteomes" id="UP000751190"/>
    </source>
</evidence>
<proteinExistence type="predicted"/>
<keyword evidence="3" id="KW-1185">Reference proteome</keyword>
<name>A0A8J5XIN6_DIALT</name>
<evidence type="ECO:0000256" key="1">
    <source>
        <dbReference type="SAM" id="MobiDB-lite"/>
    </source>
</evidence>